<protein>
    <submittedName>
        <fullName evidence="3">Xylanase</fullName>
    </submittedName>
</protein>
<keyword evidence="1 3" id="KW-0378">Hydrolase</keyword>
<dbReference type="Gene3D" id="3.40.50.1820">
    <property type="entry name" value="alpha/beta hydrolase"/>
    <property type="match status" value="1"/>
</dbReference>
<organism evidence="3 4">
    <name type="scientific">Pedobacter kyungheensis</name>
    <dbReference type="NCBI Taxonomy" id="1069985"/>
    <lineage>
        <taxon>Bacteria</taxon>
        <taxon>Pseudomonadati</taxon>
        <taxon>Bacteroidota</taxon>
        <taxon>Sphingobacteriia</taxon>
        <taxon>Sphingobacteriales</taxon>
        <taxon>Sphingobacteriaceae</taxon>
        <taxon>Pedobacter</taxon>
    </lineage>
</organism>
<dbReference type="SUPFAM" id="SSF53474">
    <property type="entry name" value="alpha/beta-Hydrolases"/>
    <property type="match status" value="1"/>
</dbReference>
<keyword evidence="3" id="KW-0858">Xylan degradation</keyword>
<dbReference type="GO" id="GO:0045493">
    <property type="term" value="P:xylan catabolic process"/>
    <property type="evidence" value="ECO:0007669"/>
    <property type="project" value="UniProtKB-KW"/>
</dbReference>
<evidence type="ECO:0000313" key="4">
    <source>
        <dbReference type="Proteomes" id="UP000031246"/>
    </source>
</evidence>
<keyword evidence="3" id="KW-0119">Carbohydrate metabolism</keyword>
<sequence>MFLLGILCIGVISCNQNQQNGYDKKSNQYLTALQKEIPIWTKFMPDSGIIKGIETTAKISKPLVGGRYWTGITNVSNPRITIYPPKAKNTGVAVVVFPGGGYRGLAIDIEGSEICEWLASIGITGILLKYRVPKSGPYWDSTCNCQKDPVKPLALQDAQRTLGLVRFHAKEWNIDPNKVGVIGFSAGGHLVANISTHYKERIYPITDSADKESCKPNFAIALYPGHMREHTTKEYDLNPTIPIDSNTPPTFLLQAGNDPVDDIEESLVYYMALNKAGVPTEYHIYADGKHAFGVRKTNLPINNWIQLVETWLHTIHMIAK</sequence>
<dbReference type="AlphaFoldDB" id="A0A0C1FSP3"/>
<reference evidence="3 4" key="1">
    <citation type="submission" date="2014-10" db="EMBL/GenBank/DDBJ databases">
        <title>Pedobacter Kyungheensis.</title>
        <authorList>
            <person name="Anderson B.M."/>
            <person name="Newman J.D."/>
        </authorList>
    </citation>
    <scope>NUCLEOTIDE SEQUENCE [LARGE SCALE GENOMIC DNA]</scope>
    <source>
        <strain evidence="3 4">KACC 16221</strain>
    </source>
</reference>
<dbReference type="InterPro" id="IPR013094">
    <property type="entry name" value="AB_hydrolase_3"/>
</dbReference>
<comment type="caution">
    <text evidence="3">The sequence shown here is derived from an EMBL/GenBank/DDBJ whole genome shotgun (WGS) entry which is preliminary data.</text>
</comment>
<dbReference type="EMBL" id="JSYN01000008">
    <property type="protein sequence ID" value="KIA94793.1"/>
    <property type="molecule type" value="Genomic_DNA"/>
</dbReference>
<proteinExistence type="predicted"/>
<dbReference type="InterPro" id="IPR050300">
    <property type="entry name" value="GDXG_lipolytic_enzyme"/>
</dbReference>
<dbReference type="Pfam" id="PF07859">
    <property type="entry name" value="Abhydrolase_3"/>
    <property type="match status" value="1"/>
</dbReference>
<feature type="domain" description="Alpha/beta hydrolase fold-3" evidence="2">
    <location>
        <begin position="152"/>
        <end position="292"/>
    </location>
</feature>
<keyword evidence="3" id="KW-0326">Glycosidase</keyword>
<keyword evidence="4" id="KW-1185">Reference proteome</keyword>
<dbReference type="PANTHER" id="PTHR48081">
    <property type="entry name" value="AB HYDROLASE SUPERFAMILY PROTEIN C4A8.06C"/>
    <property type="match status" value="1"/>
</dbReference>
<dbReference type="GO" id="GO:0016798">
    <property type="term" value="F:hydrolase activity, acting on glycosyl bonds"/>
    <property type="evidence" value="ECO:0007669"/>
    <property type="project" value="UniProtKB-KW"/>
</dbReference>
<evidence type="ECO:0000256" key="1">
    <source>
        <dbReference type="ARBA" id="ARBA00022801"/>
    </source>
</evidence>
<evidence type="ECO:0000313" key="3">
    <source>
        <dbReference type="EMBL" id="KIA94793.1"/>
    </source>
</evidence>
<accession>A0A0C1FSP3</accession>
<gene>
    <name evidence="3" type="ORF">OC25_08830</name>
</gene>
<dbReference type="OrthoDB" id="9794725at2"/>
<keyword evidence="3" id="KW-0624">Polysaccharide degradation</keyword>
<name>A0A0C1FSP3_9SPHI</name>
<dbReference type="InterPro" id="IPR029058">
    <property type="entry name" value="AB_hydrolase_fold"/>
</dbReference>
<dbReference type="Proteomes" id="UP000031246">
    <property type="component" value="Unassembled WGS sequence"/>
</dbReference>
<evidence type="ECO:0000259" key="2">
    <source>
        <dbReference type="Pfam" id="PF07859"/>
    </source>
</evidence>
<dbReference type="PANTHER" id="PTHR48081:SF6">
    <property type="entry name" value="PEPTIDASE S9 PROLYL OLIGOPEPTIDASE CATALYTIC DOMAIN-CONTAINING PROTEIN"/>
    <property type="match status" value="1"/>
</dbReference>